<accession>A0ABW1X544</accession>
<comment type="caution">
    <text evidence="2">The sequence shown here is derived from an EMBL/GenBank/DDBJ whole genome shotgun (WGS) entry which is preliminary data.</text>
</comment>
<evidence type="ECO:0000313" key="2">
    <source>
        <dbReference type="EMBL" id="MFC6397879.1"/>
    </source>
</evidence>
<keyword evidence="3" id="KW-1185">Reference proteome</keyword>
<evidence type="ECO:0000313" key="3">
    <source>
        <dbReference type="Proteomes" id="UP001596266"/>
    </source>
</evidence>
<evidence type="ECO:0000256" key="1">
    <source>
        <dbReference type="SAM" id="MobiDB-lite"/>
    </source>
</evidence>
<organism evidence="2 3">
    <name type="scientific">Luteococcus sanguinis</name>
    <dbReference type="NCBI Taxonomy" id="174038"/>
    <lineage>
        <taxon>Bacteria</taxon>
        <taxon>Bacillati</taxon>
        <taxon>Actinomycetota</taxon>
        <taxon>Actinomycetes</taxon>
        <taxon>Propionibacteriales</taxon>
        <taxon>Propionibacteriaceae</taxon>
        <taxon>Luteococcus</taxon>
    </lineage>
</organism>
<sequence>MDELTSRAEPDNAEVARAIDLADEFGMSVVLVRLRVDAEPGLAQLLLAEAELETAESLMGQEWVLWHREMGERAAFIVLDGAPRSLKRALVELEDSHDLGEAWNLDLVTGMDEGPDVWHASPERPSQRPSIGVAADELTRGYDWSRGNPSLGG</sequence>
<protein>
    <submittedName>
        <fullName evidence="2">Uncharacterized protein</fullName>
    </submittedName>
</protein>
<dbReference type="Proteomes" id="UP001596266">
    <property type="component" value="Unassembled WGS sequence"/>
</dbReference>
<reference evidence="3" key="1">
    <citation type="journal article" date="2019" name="Int. J. Syst. Evol. Microbiol.">
        <title>The Global Catalogue of Microorganisms (GCM) 10K type strain sequencing project: providing services to taxonomists for standard genome sequencing and annotation.</title>
        <authorList>
            <consortium name="The Broad Institute Genomics Platform"/>
            <consortium name="The Broad Institute Genome Sequencing Center for Infectious Disease"/>
            <person name="Wu L."/>
            <person name="Ma J."/>
        </authorList>
    </citation>
    <scope>NUCLEOTIDE SEQUENCE [LARGE SCALE GENOMIC DNA]</scope>
    <source>
        <strain evidence="3">CGMCC 1.15277</strain>
    </source>
</reference>
<name>A0ABW1X544_9ACTN</name>
<dbReference type="RefSeq" id="WP_343886908.1">
    <property type="nucleotide sequence ID" value="NZ_BAAAKI010000025.1"/>
</dbReference>
<dbReference type="EMBL" id="JBHSUA010000024">
    <property type="protein sequence ID" value="MFC6397879.1"/>
    <property type="molecule type" value="Genomic_DNA"/>
</dbReference>
<proteinExistence type="predicted"/>
<feature type="region of interest" description="Disordered" evidence="1">
    <location>
        <begin position="114"/>
        <end position="134"/>
    </location>
</feature>
<gene>
    <name evidence="2" type="ORF">ACFP57_12930</name>
</gene>